<dbReference type="InterPro" id="IPR037923">
    <property type="entry name" value="HTH-like"/>
</dbReference>
<dbReference type="Pfam" id="PF12833">
    <property type="entry name" value="HTH_18"/>
    <property type="match status" value="1"/>
</dbReference>
<dbReference type="SUPFAM" id="SSF51215">
    <property type="entry name" value="Regulatory protein AraC"/>
    <property type="match status" value="1"/>
</dbReference>
<evidence type="ECO:0000313" key="6">
    <source>
        <dbReference type="Proteomes" id="UP001597493"/>
    </source>
</evidence>
<dbReference type="Gene3D" id="1.10.10.60">
    <property type="entry name" value="Homeodomain-like"/>
    <property type="match status" value="2"/>
</dbReference>
<dbReference type="PROSITE" id="PS00041">
    <property type="entry name" value="HTH_ARAC_FAMILY_1"/>
    <property type="match status" value="1"/>
</dbReference>
<evidence type="ECO:0000259" key="4">
    <source>
        <dbReference type="PROSITE" id="PS01124"/>
    </source>
</evidence>
<dbReference type="SUPFAM" id="SSF46689">
    <property type="entry name" value="Homeodomain-like"/>
    <property type="match status" value="2"/>
</dbReference>
<sequence>MADLNELARQFAEGALTIAGVYRSELKPGSYYGHTKDRPTPSAGFVFALRGQASFIFDGTPYELVPGSIVHGGKRMTLRLEVGPSGFEYILIHYALNGPKGEPAGYSEAHYRLDGRRIPNLEEKLAALHSASASPGPMQAVRVKELFYGLLFHILTGMRNERNRDSTTVVEQAMEYIHGHYMEPLTLKQLADMHGLSVKRFSYLFRKYTGLFPIDYLIQHRMNRAKQLLAASPCNVNEIASSVGYADAHYFSRLFKKHTGVTPTAFRSGFGQSST</sequence>
<dbReference type="Proteomes" id="UP001597493">
    <property type="component" value="Unassembled WGS sequence"/>
</dbReference>
<organism evidence="5 6">
    <name type="scientific">Paenibacillus thailandensis</name>
    <dbReference type="NCBI Taxonomy" id="393250"/>
    <lineage>
        <taxon>Bacteria</taxon>
        <taxon>Bacillati</taxon>
        <taxon>Bacillota</taxon>
        <taxon>Bacilli</taxon>
        <taxon>Bacillales</taxon>
        <taxon>Paenibacillaceae</taxon>
        <taxon>Paenibacillus</taxon>
    </lineage>
</organism>
<evidence type="ECO:0000313" key="5">
    <source>
        <dbReference type="EMBL" id="MFD2660328.1"/>
    </source>
</evidence>
<dbReference type="PANTHER" id="PTHR43280:SF2">
    <property type="entry name" value="HTH-TYPE TRANSCRIPTIONAL REGULATOR EXSA"/>
    <property type="match status" value="1"/>
</dbReference>
<dbReference type="SMART" id="SM00342">
    <property type="entry name" value="HTH_ARAC"/>
    <property type="match status" value="1"/>
</dbReference>
<dbReference type="PROSITE" id="PS01124">
    <property type="entry name" value="HTH_ARAC_FAMILY_2"/>
    <property type="match status" value="1"/>
</dbReference>
<keyword evidence="6" id="KW-1185">Reference proteome</keyword>
<dbReference type="InterPro" id="IPR009057">
    <property type="entry name" value="Homeodomain-like_sf"/>
</dbReference>
<dbReference type="EMBL" id="JBHUMY010000007">
    <property type="protein sequence ID" value="MFD2660328.1"/>
    <property type="molecule type" value="Genomic_DNA"/>
</dbReference>
<protein>
    <submittedName>
        <fullName evidence="5">Helix-turn-helix domain-containing protein</fullName>
    </submittedName>
</protein>
<feature type="domain" description="HTH araC/xylS-type" evidence="4">
    <location>
        <begin position="171"/>
        <end position="269"/>
    </location>
</feature>
<dbReference type="InterPro" id="IPR018062">
    <property type="entry name" value="HTH_AraC-typ_CS"/>
</dbReference>
<dbReference type="PANTHER" id="PTHR43280">
    <property type="entry name" value="ARAC-FAMILY TRANSCRIPTIONAL REGULATOR"/>
    <property type="match status" value="1"/>
</dbReference>
<accession>A0ABW5QV22</accession>
<evidence type="ECO:0000256" key="1">
    <source>
        <dbReference type="ARBA" id="ARBA00023015"/>
    </source>
</evidence>
<keyword evidence="1" id="KW-0805">Transcription regulation</keyword>
<name>A0ABW5QV22_9BACL</name>
<evidence type="ECO:0000256" key="2">
    <source>
        <dbReference type="ARBA" id="ARBA00023125"/>
    </source>
</evidence>
<dbReference type="PRINTS" id="PR00032">
    <property type="entry name" value="HTHARAC"/>
</dbReference>
<dbReference type="RefSeq" id="WP_379271464.1">
    <property type="nucleotide sequence ID" value="NZ_JBHUGT010000046.1"/>
</dbReference>
<keyword evidence="3" id="KW-0804">Transcription</keyword>
<proteinExistence type="predicted"/>
<evidence type="ECO:0000256" key="3">
    <source>
        <dbReference type="ARBA" id="ARBA00023163"/>
    </source>
</evidence>
<reference evidence="6" key="1">
    <citation type="journal article" date="2019" name="Int. J. Syst. Evol. Microbiol.">
        <title>The Global Catalogue of Microorganisms (GCM) 10K type strain sequencing project: providing services to taxonomists for standard genome sequencing and annotation.</title>
        <authorList>
            <consortium name="The Broad Institute Genomics Platform"/>
            <consortium name="The Broad Institute Genome Sequencing Center for Infectious Disease"/>
            <person name="Wu L."/>
            <person name="Ma J."/>
        </authorList>
    </citation>
    <scope>NUCLEOTIDE SEQUENCE [LARGE SCALE GENOMIC DNA]</scope>
    <source>
        <strain evidence="6">TISTR 1827</strain>
    </source>
</reference>
<dbReference type="InterPro" id="IPR018060">
    <property type="entry name" value="HTH_AraC"/>
</dbReference>
<comment type="caution">
    <text evidence="5">The sequence shown here is derived from an EMBL/GenBank/DDBJ whole genome shotgun (WGS) entry which is preliminary data.</text>
</comment>
<gene>
    <name evidence="5" type="ORF">ACFSW5_08580</name>
</gene>
<keyword evidence="2" id="KW-0238">DNA-binding</keyword>
<dbReference type="InterPro" id="IPR020449">
    <property type="entry name" value="Tscrpt_reg_AraC-type_HTH"/>
</dbReference>